<keyword evidence="2" id="KW-1185">Reference proteome</keyword>
<organism evidence="1 2">
    <name type="scientific">Portunus trituberculatus</name>
    <name type="common">Swimming crab</name>
    <name type="synonym">Neptunus trituberculatus</name>
    <dbReference type="NCBI Taxonomy" id="210409"/>
    <lineage>
        <taxon>Eukaryota</taxon>
        <taxon>Metazoa</taxon>
        <taxon>Ecdysozoa</taxon>
        <taxon>Arthropoda</taxon>
        <taxon>Crustacea</taxon>
        <taxon>Multicrustacea</taxon>
        <taxon>Malacostraca</taxon>
        <taxon>Eumalacostraca</taxon>
        <taxon>Eucarida</taxon>
        <taxon>Decapoda</taxon>
        <taxon>Pleocyemata</taxon>
        <taxon>Brachyura</taxon>
        <taxon>Eubrachyura</taxon>
        <taxon>Portunoidea</taxon>
        <taxon>Portunidae</taxon>
        <taxon>Portuninae</taxon>
        <taxon>Portunus</taxon>
    </lineage>
</organism>
<reference evidence="1 2" key="1">
    <citation type="submission" date="2019-05" db="EMBL/GenBank/DDBJ databases">
        <title>Another draft genome of Portunus trituberculatus and its Hox gene families provides insights of decapod evolution.</title>
        <authorList>
            <person name="Jeong J.-H."/>
            <person name="Song I."/>
            <person name="Kim S."/>
            <person name="Choi T."/>
            <person name="Kim D."/>
            <person name="Ryu S."/>
            <person name="Kim W."/>
        </authorList>
    </citation>
    <scope>NUCLEOTIDE SEQUENCE [LARGE SCALE GENOMIC DNA]</scope>
    <source>
        <tissue evidence="1">Muscle</tissue>
    </source>
</reference>
<protein>
    <submittedName>
        <fullName evidence="1">Uncharacterized protein</fullName>
    </submittedName>
</protein>
<evidence type="ECO:0000313" key="2">
    <source>
        <dbReference type="Proteomes" id="UP000324222"/>
    </source>
</evidence>
<name>A0A5B7IZ73_PORTR</name>
<dbReference type="Proteomes" id="UP000324222">
    <property type="component" value="Unassembled WGS sequence"/>
</dbReference>
<dbReference type="AlphaFoldDB" id="A0A5B7IZ73"/>
<accession>A0A5B7IZ73</accession>
<dbReference type="EMBL" id="VSRR010085717">
    <property type="protein sequence ID" value="MPC90841.1"/>
    <property type="molecule type" value="Genomic_DNA"/>
</dbReference>
<evidence type="ECO:0000313" key="1">
    <source>
        <dbReference type="EMBL" id="MPC90841.1"/>
    </source>
</evidence>
<comment type="caution">
    <text evidence="1">The sequence shown here is derived from an EMBL/GenBank/DDBJ whole genome shotgun (WGS) entry which is preliminary data.</text>
</comment>
<gene>
    <name evidence="1" type="ORF">E2C01_085844</name>
</gene>
<sequence length="110" mass="12134">MVEVVMVGVVVSGGRAGGGVGAVTNARWACRDPLSCRPVVCGREAWRKGDLEVEQDYKGIVVHVYRRAMPAWKQCTSSPGTDTHTCRACMKRNVKRLIETSFKSYSKTSR</sequence>
<proteinExistence type="predicted"/>